<dbReference type="Proteomes" id="UP000221168">
    <property type="component" value="Unassembled WGS sequence"/>
</dbReference>
<gene>
    <name evidence="11" type="primary">motB</name>
    <name evidence="11" type="ORF">CSC94_17915</name>
</gene>
<evidence type="ECO:0000313" key="11">
    <source>
        <dbReference type="EMBL" id="PHP65725.1"/>
    </source>
</evidence>
<evidence type="ECO:0000256" key="5">
    <source>
        <dbReference type="ARBA" id="ARBA00022989"/>
    </source>
</evidence>
<dbReference type="AlphaFoldDB" id="A0A2G1QJM1"/>
<comment type="subcellular location">
    <subcellularLocation>
        <location evidence="1">Cell membrane</location>
        <topology evidence="1">Single-pass membrane protein</topology>
    </subcellularLocation>
</comment>
<keyword evidence="11" id="KW-0966">Cell projection</keyword>
<comment type="caution">
    <text evidence="11">The sequence shown here is derived from an EMBL/GenBank/DDBJ whole genome shotgun (WGS) entry which is preliminary data.</text>
</comment>
<evidence type="ECO:0000256" key="1">
    <source>
        <dbReference type="ARBA" id="ARBA00004162"/>
    </source>
</evidence>
<keyword evidence="5 9" id="KW-1133">Transmembrane helix</keyword>
<reference evidence="11 12" key="1">
    <citation type="submission" date="2017-10" db="EMBL/GenBank/DDBJ databases">
        <title>Sedimentibacterium mangrovi gen. nov., sp. nov., a novel member of family Phyllobacteriacea isolated from mangrove sediment.</title>
        <authorList>
            <person name="Liao H."/>
            <person name="Tian Y."/>
        </authorList>
    </citation>
    <scope>NUCLEOTIDE SEQUENCE [LARGE SCALE GENOMIC DNA]</scope>
    <source>
        <strain evidence="11 12">X9-2-2</strain>
    </source>
</reference>
<feature type="region of interest" description="Disordered" evidence="8">
    <location>
        <begin position="74"/>
        <end position="155"/>
    </location>
</feature>
<evidence type="ECO:0000256" key="4">
    <source>
        <dbReference type="ARBA" id="ARBA00022692"/>
    </source>
</evidence>
<dbReference type="EMBL" id="PDVP01000013">
    <property type="protein sequence ID" value="PHP65725.1"/>
    <property type="molecule type" value="Genomic_DNA"/>
</dbReference>
<keyword evidence="4 9" id="KW-0812">Transmembrane</keyword>
<evidence type="ECO:0000256" key="3">
    <source>
        <dbReference type="ARBA" id="ARBA00022475"/>
    </source>
</evidence>
<evidence type="ECO:0000256" key="2">
    <source>
        <dbReference type="ARBA" id="ARBA00008914"/>
    </source>
</evidence>
<dbReference type="InterPro" id="IPR006665">
    <property type="entry name" value="OmpA-like"/>
</dbReference>
<proteinExistence type="inferred from homology"/>
<feature type="compositionally biased region" description="Polar residues" evidence="8">
    <location>
        <begin position="89"/>
        <end position="102"/>
    </location>
</feature>
<dbReference type="CDD" id="cd07185">
    <property type="entry name" value="OmpA_C-like"/>
    <property type="match status" value="1"/>
</dbReference>
<dbReference type="InterPro" id="IPR025713">
    <property type="entry name" value="MotB-like_N_dom"/>
</dbReference>
<feature type="domain" description="OmpA-like" evidence="10">
    <location>
        <begin position="264"/>
        <end position="382"/>
    </location>
</feature>
<keyword evidence="11" id="KW-0282">Flagellum</keyword>
<dbReference type="NCBIfam" id="NF004651">
    <property type="entry name" value="PRK05996.1"/>
    <property type="match status" value="1"/>
</dbReference>
<dbReference type="OrthoDB" id="7170686at2"/>
<keyword evidence="12" id="KW-1185">Reference proteome</keyword>
<feature type="region of interest" description="Disordered" evidence="8">
    <location>
        <begin position="170"/>
        <end position="223"/>
    </location>
</feature>
<evidence type="ECO:0000256" key="9">
    <source>
        <dbReference type="SAM" id="Phobius"/>
    </source>
</evidence>
<protein>
    <submittedName>
        <fullName evidence="11">Flagellar motor protein MotB</fullName>
    </submittedName>
</protein>
<dbReference type="Gene3D" id="3.30.1330.60">
    <property type="entry name" value="OmpA-like domain"/>
    <property type="match status" value="1"/>
</dbReference>
<comment type="similarity">
    <text evidence="2">Belongs to the MotB family.</text>
</comment>
<dbReference type="PROSITE" id="PS51123">
    <property type="entry name" value="OMPA_2"/>
    <property type="match status" value="1"/>
</dbReference>
<evidence type="ECO:0000256" key="8">
    <source>
        <dbReference type="SAM" id="MobiDB-lite"/>
    </source>
</evidence>
<sequence>MLDGGNAQEIIIVKRGGEGEEGHHGGAWKIAFADFMTAMMALFLVLWLINAANEETKRSVASYFNPIKLVERNRSEKGLQENEGGPATGEQTAQSGQANQPTEAADTPPDPLSEQAFFANPAKSLEAIAGPPDMNSFPTVPVADPMSNASGETTDGFIDPLAADYWAPSEVASKQDGKKDSPDSGGMTDQAFQAASETESKDKSEPAGKKTDQPPGEAATDITGQHAEKVEAVSKDISQALEKALGPAAGQIYQLEVKPQDNGVMISLTDQLGFPMFEIGSAVPKQPLVKAMDAISKVLAEETGKIRIFGHTDGRPIRAANDDNWRLSLDRARAAFFMLKRGGMEEARISQITGFADRKLRVPEDPYDDSNRRIELLLEVAQ</sequence>
<dbReference type="InterPro" id="IPR050330">
    <property type="entry name" value="Bact_OuterMem_StrucFunc"/>
</dbReference>
<feature type="compositionally biased region" description="Basic and acidic residues" evidence="8">
    <location>
        <begin position="198"/>
        <end position="212"/>
    </location>
</feature>
<dbReference type="PANTHER" id="PTHR30329:SF21">
    <property type="entry name" value="LIPOPROTEIN YIAD-RELATED"/>
    <property type="match status" value="1"/>
</dbReference>
<dbReference type="PANTHER" id="PTHR30329">
    <property type="entry name" value="STATOR ELEMENT OF FLAGELLAR MOTOR COMPLEX"/>
    <property type="match status" value="1"/>
</dbReference>
<dbReference type="GO" id="GO:0005886">
    <property type="term" value="C:plasma membrane"/>
    <property type="evidence" value="ECO:0007669"/>
    <property type="project" value="UniProtKB-SubCell"/>
</dbReference>
<evidence type="ECO:0000259" key="10">
    <source>
        <dbReference type="PROSITE" id="PS51123"/>
    </source>
</evidence>
<feature type="compositionally biased region" description="Basic and acidic residues" evidence="8">
    <location>
        <begin position="173"/>
        <end position="182"/>
    </location>
</feature>
<accession>A0A2G1QJM1</accession>
<feature type="transmembrane region" description="Helical" evidence="9">
    <location>
        <begin position="30"/>
        <end position="49"/>
    </location>
</feature>
<organism evidence="11 12">
    <name type="scientific">Zhengella mangrovi</name>
    <dbReference type="NCBI Taxonomy" id="1982044"/>
    <lineage>
        <taxon>Bacteria</taxon>
        <taxon>Pseudomonadati</taxon>
        <taxon>Pseudomonadota</taxon>
        <taxon>Alphaproteobacteria</taxon>
        <taxon>Hyphomicrobiales</taxon>
        <taxon>Notoacmeibacteraceae</taxon>
        <taxon>Zhengella</taxon>
    </lineage>
</organism>
<dbReference type="InterPro" id="IPR036737">
    <property type="entry name" value="OmpA-like_sf"/>
</dbReference>
<dbReference type="SUPFAM" id="SSF103088">
    <property type="entry name" value="OmpA-like"/>
    <property type="match status" value="1"/>
</dbReference>
<name>A0A2G1QJM1_9HYPH</name>
<evidence type="ECO:0000256" key="7">
    <source>
        <dbReference type="PROSITE-ProRule" id="PRU00473"/>
    </source>
</evidence>
<dbReference type="RefSeq" id="WP_099307751.1">
    <property type="nucleotide sequence ID" value="NZ_PDVP01000013.1"/>
</dbReference>
<keyword evidence="11" id="KW-0969">Cilium</keyword>
<dbReference type="Pfam" id="PF13677">
    <property type="entry name" value="MotB_plug"/>
    <property type="match status" value="1"/>
</dbReference>
<evidence type="ECO:0000313" key="12">
    <source>
        <dbReference type="Proteomes" id="UP000221168"/>
    </source>
</evidence>
<keyword evidence="3" id="KW-1003">Cell membrane</keyword>
<keyword evidence="6 7" id="KW-0472">Membrane</keyword>
<evidence type="ECO:0000256" key="6">
    <source>
        <dbReference type="ARBA" id="ARBA00023136"/>
    </source>
</evidence>
<dbReference type="Pfam" id="PF00691">
    <property type="entry name" value="OmpA"/>
    <property type="match status" value="1"/>
</dbReference>